<proteinExistence type="predicted"/>
<keyword evidence="1" id="KW-1185">Reference proteome</keyword>
<dbReference type="WBParaSite" id="PSU_v2.g2939.t1">
    <property type="protein sequence ID" value="PSU_v2.g2939.t1"/>
    <property type="gene ID" value="PSU_v2.g2939"/>
</dbReference>
<dbReference type="PANTHER" id="PTHR31389">
    <property type="entry name" value="LD39211P"/>
    <property type="match status" value="1"/>
</dbReference>
<protein>
    <submittedName>
        <fullName evidence="2">Uncharacterized protein</fullName>
    </submittedName>
</protein>
<accession>A0A914YRY6</accession>
<dbReference type="AlphaFoldDB" id="A0A914YRY6"/>
<reference evidence="2" key="1">
    <citation type="submission" date="2022-11" db="UniProtKB">
        <authorList>
            <consortium name="WormBaseParasite"/>
        </authorList>
    </citation>
    <scope>IDENTIFICATION</scope>
</reference>
<evidence type="ECO:0000313" key="2">
    <source>
        <dbReference type="WBParaSite" id="PSU_v2.g2939.t1"/>
    </source>
</evidence>
<sequence>MKEQQQNFSKCGFRQFDKTGHTIFAATNPKMYTFFDFTEQMAKKNEMFGATLFTVKKSEETNKIIEKLVTCALEEECMAPRASFLYCIPSKLEKGEYGDCHRFDQSALAISLAQCSDQQSDYFHQSSIVAVQRM</sequence>
<organism evidence="1 2">
    <name type="scientific">Panagrolaimus superbus</name>
    <dbReference type="NCBI Taxonomy" id="310955"/>
    <lineage>
        <taxon>Eukaryota</taxon>
        <taxon>Metazoa</taxon>
        <taxon>Ecdysozoa</taxon>
        <taxon>Nematoda</taxon>
        <taxon>Chromadorea</taxon>
        <taxon>Rhabditida</taxon>
        <taxon>Tylenchina</taxon>
        <taxon>Panagrolaimomorpha</taxon>
        <taxon>Panagrolaimoidea</taxon>
        <taxon>Panagrolaimidae</taxon>
        <taxon>Panagrolaimus</taxon>
    </lineage>
</organism>
<name>A0A914YRY6_9BILA</name>
<dbReference type="Proteomes" id="UP000887577">
    <property type="component" value="Unplaced"/>
</dbReference>
<dbReference type="PANTHER" id="PTHR31389:SF4">
    <property type="entry name" value="LD39211P"/>
    <property type="match status" value="1"/>
</dbReference>
<evidence type="ECO:0000313" key="1">
    <source>
        <dbReference type="Proteomes" id="UP000887577"/>
    </source>
</evidence>